<feature type="region of interest" description="Disordered" evidence="1">
    <location>
        <begin position="14"/>
        <end position="38"/>
    </location>
</feature>
<evidence type="ECO:0000313" key="2">
    <source>
        <dbReference type="EMBL" id="NNH72286.1"/>
    </source>
</evidence>
<keyword evidence="3" id="KW-1185">Reference proteome</keyword>
<dbReference type="EMBL" id="JABELX010000007">
    <property type="protein sequence ID" value="NNH72286.1"/>
    <property type="molecule type" value="Genomic_DNA"/>
</dbReference>
<dbReference type="Proteomes" id="UP000586827">
    <property type="component" value="Unassembled WGS sequence"/>
</dbReference>
<dbReference type="Gene3D" id="2.20.70.150">
    <property type="match status" value="1"/>
</dbReference>
<dbReference type="RefSeq" id="WP_067518947.1">
    <property type="nucleotide sequence ID" value="NZ_JABELX010000007.1"/>
</dbReference>
<dbReference type="Gene3D" id="2.60.120.10">
    <property type="entry name" value="Jelly Rolls"/>
    <property type="match status" value="1"/>
</dbReference>
<gene>
    <name evidence="2" type="ORF">HLB23_20890</name>
</gene>
<dbReference type="InterPro" id="IPR011051">
    <property type="entry name" value="RmlC_Cupin_sf"/>
</dbReference>
<organism evidence="2 3">
    <name type="scientific">Nocardia uniformis</name>
    <dbReference type="NCBI Taxonomy" id="53432"/>
    <lineage>
        <taxon>Bacteria</taxon>
        <taxon>Bacillati</taxon>
        <taxon>Actinomycetota</taxon>
        <taxon>Actinomycetes</taxon>
        <taxon>Mycobacteriales</taxon>
        <taxon>Nocardiaceae</taxon>
        <taxon>Nocardia</taxon>
    </lineage>
</organism>
<evidence type="ECO:0000256" key="1">
    <source>
        <dbReference type="SAM" id="MobiDB-lite"/>
    </source>
</evidence>
<proteinExistence type="predicted"/>
<comment type="caution">
    <text evidence="2">The sequence shown here is derived from an EMBL/GenBank/DDBJ whole genome shotgun (WGS) entry which is preliminary data.</text>
</comment>
<sequence>MGIRRVVTGHDSTGKAIVVSDGEVPPGGRGPDSIWGADGPLTFPDAGGRPEFAGPLIPQPGGFHIIRIVFPPHFNPDDWADTTDPVRAAASAREQMAASVALVDDPNPPGTYGAPAGFTGLHATASMDCMMQVSGESVCVLEDAEIRLRPGDWLVLNGVVHAWRNDGDEDAALIGVVIGAEHKGAPRRG</sequence>
<evidence type="ECO:0008006" key="4">
    <source>
        <dbReference type="Google" id="ProtNLM"/>
    </source>
</evidence>
<protein>
    <recommendedName>
        <fullName evidence="4">Cupin domain-containing protein</fullName>
    </recommendedName>
</protein>
<evidence type="ECO:0000313" key="3">
    <source>
        <dbReference type="Proteomes" id="UP000586827"/>
    </source>
</evidence>
<dbReference type="PANTHER" id="PTHR36156:SF2">
    <property type="entry name" value="CUPIN TYPE-2 DOMAIN-CONTAINING PROTEIN"/>
    <property type="match status" value="1"/>
</dbReference>
<dbReference type="InterPro" id="IPR047142">
    <property type="entry name" value="OryJ/VirC-like"/>
</dbReference>
<dbReference type="AlphaFoldDB" id="A0A849C3V9"/>
<dbReference type="SUPFAM" id="SSF51182">
    <property type="entry name" value="RmlC-like cupins"/>
    <property type="match status" value="1"/>
</dbReference>
<name>A0A849C3V9_9NOCA</name>
<accession>A0A849C3V9</accession>
<reference evidence="2 3" key="1">
    <citation type="submission" date="2020-05" db="EMBL/GenBank/DDBJ databases">
        <title>MicrobeNet Type strains.</title>
        <authorList>
            <person name="Nicholson A.C."/>
        </authorList>
    </citation>
    <scope>NUCLEOTIDE SEQUENCE [LARGE SCALE GENOMIC DNA]</scope>
    <source>
        <strain evidence="2 3">JCM 3224</strain>
    </source>
</reference>
<dbReference type="InterPro" id="IPR014710">
    <property type="entry name" value="RmlC-like_jellyroll"/>
</dbReference>
<dbReference type="PANTHER" id="PTHR36156">
    <property type="entry name" value="SLR2101 PROTEIN"/>
    <property type="match status" value="1"/>
</dbReference>